<gene>
    <name evidence="1" type="ORF">H6H03_34460</name>
</gene>
<evidence type="ECO:0000313" key="1">
    <source>
        <dbReference type="EMBL" id="MBD2738915.1"/>
    </source>
</evidence>
<dbReference type="RefSeq" id="WP_190959433.1">
    <property type="nucleotide sequence ID" value="NZ_JACJTU010000062.1"/>
</dbReference>
<sequence length="178" mass="21761">MLRIKSFNTAYLYDDDELEAKDEIFNQYKYALAHIGIDFYREDVQEIILKSIVGMEDALRATIAYWYWKQANSEEFEHPNAFLIKALQEQWKPYNWQDYYLDNSNFKNPCDQWWQDAALHWGYDFRNQWVVDINENDAGEIFIIFSTRNRLSLRVAKQWGWERLKEYILEQSQMMNYF</sequence>
<evidence type="ECO:0000313" key="2">
    <source>
        <dbReference type="Proteomes" id="UP000637383"/>
    </source>
</evidence>
<name>A0ABR8KL45_9NOSO</name>
<keyword evidence="2" id="KW-1185">Reference proteome</keyword>
<protein>
    <recommendedName>
        <fullName evidence="3">GUN4-like domain-containing protein</fullName>
    </recommendedName>
</protein>
<accession>A0ABR8KL45</accession>
<evidence type="ECO:0008006" key="3">
    <source>
        <dbReference type="Google" id="ProtNLM"/>
    </source>
</evidence>
<comment type="caution">
    <text evidence="1">The sequence shown here is derived from an EMBL/GenBank/DDBJ whole genome shotgun (WGS) entry which is preliminary data.</text>
</comment>
<dbReference type="EMBL" id="JACJTU010000062">
    <property type="protein sequence ID" value="MBD2738915.1"/>
    <property type="molecule type" value="Genomic_DNA"/>
</dbReference>
<reference evidence="1 2" key="1">
    <citation type="journal article" date="2020" name="ISME J.">
        <title>Comparative genomics reveals insights into cyanobacterial evolution and habitat adaptation.</title>
        <authorList>
            <person name="Chen M.Y."/>
            <person name="Teng W.K."/>
            <person name="Zhao L."/>
            <person name="Hu C.X."/>
            <person name="Zhou Y.K."/>
            <person name="Han B.P."/>
            <person name="Song L.R."/>
            <person name="Shu W.S."/>
        </authorList>
    </citation>
    <scope>NUCLEOTIDE SEQUENCE [LARGE SCALE GENOMIC DNA]</scope>
    <source>
        <strain evidence="1 2">FACHB-159</strain>
    </source>
</reference>
<dbReference type="Proteomes" id="UP000637383">
    <property type="component" value="Unassembled WGS sequence"/>
</dbReference>
<proteinExistence type="predicted"/>
<organism evidence="1 2">
    <name type="scientific">Nostoc paludosum FACHB-159</name>
    <dbReference type="NCBI Taxonomy" id="2692908"/>
    <lineage>
        <taxon>Bacteria</taxon>
        <taxon>Bacillati</taxon>
        <taxon>Cyanobacteriota</taxon>
        <taxon>Cyanophyceae</taxon>
        <taxon>Nostocales</taxon>
        <taxon>Nostocaceae</taxon>
        <taxon>Nostoc</taxon>
    </lineage>
</organism>